<keyword evidence="9" id="KW-0472">Membrane</keyword>
<gene>
    <name evidence="12" type="ORF">HZU40_17560</name>
</gene>
<evidence type="ECO:0000256" key="9">
    <source>
        <dbReference type="SAM" id="Phobius"/>
    </source>
</evidence>
<feature type="domain" description="Signal transduction histidine kinase subgroup 3 dimerisation and phosphoacceptor" evidence="11">
    <location>
        <begin position="166"/>
        <end position="230"/>
    </location>
</feature>
<keyword evidence="9" id="KW-0812">Transmembrane</keyword>
<keyword evidence="3" id="KW-0597">Phosphoprotein</keyword>
<dbReference type="InterPro" id="IPR003594">
    <property type="entry name" value="HATPase_dom"/>
</dbReference>
<dbReference type="Proteomes" id="UP000515498">
    <property type="component" value="Chromosome"/>
</dbReference>
<dbReference type="GO" id="GO:0046983">
    <property type="term" value="F:protein dimerization activity"/>
    <property type="evidence" value="ECO:0007669"/>
    <property type="project" value="InterPro"/>
</dbReference>
<dbReference type="EC" id="2.7.13.3" evidence="2"/>
<protein>
    <recommendedName>
        <fullName evidence="2">histidine kinase</fullName>
        <ecNumber evidence="2">2.7.13.3</ecNumber>
    </recommendedName>
</protein>
<accession>A0A7G8P6Y9</accession>
<keyword evidence="9" id="KW-1133">Transmembrane helix</keyword>
<evidence type="ECO:0000313" key="13">
    <source>
        <dbReference type="Proteomes" id="UP000515498"/>
    </source>
</evidence>
<evidence type="ECO:0000313" key="12">
    <source>
        <dbReference type="EMBL" id="QNJ90105.1"/>
    </source>
</evidence>
<evidence type="ECO:0000256" key="2">
    <source>
        <dbReference type="ARBA" id="ARBA00012438"/>
    </source>
</evidence>
<sequence>MPALARRVLIQVVVLALAAGDAVGSLLADEPPRYAVPLAVIAVGVLPFRNKMPYLTFVLTLPGLIFDVTLAPLIALYTVAERRSSRYALVLCIAAFFVCYASPWDRDYSGVSTILSLVYAIVFSAAPVWLGLLIRARAALSDKLAEIERARAHEEELLVQQAITQERTALAREMHDVISHKVSLIAVQAGALQVTSVDPASAETARTIRALSVRTLDELREMVGVLRPSATHEIELAPQPSIDDLTHLIETSGIDTTINIVDTASTRPSSSVQRALYRTVQEGLTNIAKHAPGAQATMDLCISDDAAELRLTNSASTRPPEHLPGSHHGLLGLRERAELLGGSIRAHDTGDGGFELAMSIPLQQ</sequence>
<dbReference type="PANTHER" id="PTHR24421">
    <property type="entry name" value="NITRATE/NITRITE SENSOR PROTEIN NARX-RELATED"/>
    <property type="match status" value="1"/>
</dbReference>
<keyword evidence="8" id="KW-0902">Two-component regulatory system</keyword>
<evidence type="ECO:0000256" key="8">
    <source>
        <dbReference type="ARBA" id="ARBA00023012"/>
    </source>
</evidence>
<dbReference type="Pfam" id="PF07730">
    <property type="entry name" value="HisKA_3"/>
    <property type="match status" value="1"/>
</dbReference>
<dbReference type="GO" id="GO:0005524">
    <property type="term" value="F:ATP binding"/>
    <property type="evidence" value="ECO:0007669"/>
    <property type="project" value="UniProtKB-KW"/>
</dbReference>
<dbReference type="AlphaFoldDB" id="A0A7G8P6Y9"/>
<dbReference type="GO" id="GO:0016020">
    <property type="term" value="C:membrane"/>
    <property type="evidence" value="ECO:0007669"/>
    <property type="project" value="InterPro"/>
</dbReference>
<dbReference type="KEGG" id="mflu:HZU40_17560"/>
<dbReference type="EMBL" id="CP059894">
    <property type="protein sequence ID" value="QNJ90105.1"/>
    <property type="molecule type" value="Genomic_DNA"/>
</dbReference>
<dbReference type="InterPro" id="IPR050482">
    <property type="entry name" value="Sensor_HK_TwoCompSys"/>
</dbReference>
<feature type="transmembrane region" description="Helical" evidence="9">
    <location>
        <begin position="52"/>
        <end position="80"/>
    </location>
</feature>
<dbReference type="Pfam" id="PF02518">
    <property type="entry name" value="HATPase_c"/>
    <property type="match status" value="1"/>
</dbReference>
<comment type="catalytic activity">
    <reaction evidence="1">
        <text>ATP + protein L-histidine = ADP + protein N-phospho-L-histidine.</text>
        <dbReference type="EC" id="2.7.13.3"/>
    </reaction>
</comment>
<dbReference type="SUPFAM" id="SSF55874">
    <property type="entry name" value="ATPase domain of HSP90 chaperone/DNA topoisomerase II/histidine kinase"/>
    <property type="match status" value="1"/>
</dbReference>
<dbReference type="Gene3D" id="3.30.565.10">
    <property type="entry name" value="Histidine kinase-like ATPase, C-terminal domain"/>
    <property type="match status" value="1"/>
</dbReference>
<evidence type="ECO:0000256" key="5">
    <source>
        <dbReference type="ARBA" id="ARBA00022741"/>
    </source>
</evidence>
<keyword evidence="5" id="KW-0547">Nucleotide-binding</keyword>
<keyword evidence="4" id="KW-0808">Transferase</keyword>
<evidence type="ECO:0000259" key="10">
    <source>
        <dbReference type="Pfam" id="PF02518"/>
    </source>
</evidence>
<reference evidence="12 13" key="1">
    <citation type="submission" date="2020-07" db="EMBL/GenBank/DDBJ databases">
        <title>Draft genome sequence of four isobutane-metabolizing strains capable of cometabolically degrading diverse ether contaminants.</title>
        <authorList>
            <person name="Chen W."/>
            <person name="Faulkner N."/>
            <person name="Smith C."/>
            <person name="Hyman M."/>
        </authorList>
    </citation>
    <scope>NUCLEOTIDE SEQUENCE [LARGE SCALE GENOMIC DNA]</scope>
    <source>
        <strain evidence="12 13">2A</strain>
    </source>
</reference>
<dbReference type="GO" id="GO:0000155">
    <property type="term" value="F:phosphorelay sensor kinase activity"/>
    <property type="evidence" value="ECO:0007669"/>
    <property type="project" value="InterPro"/>
</dbReference>
<evidence type="ECO:0000256" key="4">
    <source>
        <dbReference type="ARBA" id="ARBA00022679"/>
    </source>
</evidence>
<dbReference type="CDD" id="cd16917">
    <property type="entry name" value="HATPase_UhpB-NarQ-NarX-like"/>
    <property type="match status" value="1"/>
</dbReference>
<dbReference type="Gene3D" id="1.20.5.1930">
    <property type="match status" value="1"/>
</dbReference>
<evidence type="ECO:0000256" key="6">
    <source>
        <dbReference type="ARBA" id="ARBA00022777"/>
    </source>
</evidence>
<evidence type="ECO:0000256" key="7">
    <source>
        <dbReference type="ARBA" id="ARBA00022840"/>
    </source>
</evidence>
<feature type="transmembrane region" description="Helical" evidence="9">
    <location>
        <begin position="110"/>
        <end position="134"/>
    </location>
</feature>
<evidence type="ECO:0000259" key="11">
    <source>
        <dbReference type="Pfam" id="PF07730"/>
    </source>
</evidence>
<organism evidence="12 13">
    <name type="scientific">Mycolicibacterium fluoranthenivorans</name>
    <dbReference type="NCBI Taxonomy" id="258505"/>
    <lineage>
        <taxon>Bacteria</taxon>
        <taxon>Bacillati</taxon>
        <taxon>Actinomycetota</taxon>
        <taxon>Actinomycetes</taxon>
        <taxon>Mycobacteriales</taxon>
        <taxon>Mycobacteriaceae</taxon>
        <taxon>Mycolicibacterium</taxon>
    </lineage>
</organism>
<feature type="transmembrane region" description="Helical" evidence="9">
    <location>
        <begin position="87"/>
        <end position="104"/>
    </location>
</feature>
<dbReference type="InterPro" id="IPR036890">
    <property type="entry name" value="HATPase_C_sf"/>
</dbReference>
<proteinExistence type="predicted"/>
<keyword evidence="6 12" id="KW-0418">Kinase</keyword>
<dbReference type="InterPro" id="IPR011712">
    <property type="entry name" value="Sig_transdc_His_kin_sub3_dim/P"/>
</dbReference>
<name>A0A7G8P6Y9_9MYCO</name>
<feature type="domain" description="Histidine kinase/HSP90-like ATPase" evidence="10">
    <location>
        <begin position="273"/>
        <end position="363"/>
    </location>
</feature>
<keyword evidence="7" id="KW-0067">ATP-binding</keyword>
<dbReference type="PANTHER" id="PTHR24421:SF10">
    <property type="entry name" value="NITRATE_NITRITE SENSOR PROTEIN NARQ"/>
    <property type="match status" value="1"/>
</dbReference>
<evidence type="ECO:0000256" key="3">
    <source>
        <dbReference type="ARBA" id="ARBA00022553"/>
    </source>
</evidence>
<evidence type="ECO:0000256" key="1">
    <source>
        <dbReference type="ARBA" id="ARBA00000085"/>
    </source>
</evidence>